<evidence type="ECO:0000313" key="9">
    <source>
        <dbReference type="EMBL" id="SHG88985.1"/>
    </source>
</evidence>
<protein>
    <submittedName>
        <fullName evidence="9">Paraquat-inducible protein B</fullName>
    </submittedName>
</protein>
<dbReference type="PANTHER" id="PTHR30462:SF0">
    <property type="entry name" value="INTERMEMBRANE TRANSPORT PROTEIN YEBT"/>
    <property type="match status" value="1"/>
</dbReference>
<dbReference type="GO" id="GO:0005886">
    <property type="term" value="C:plasma membrane"/>
    <property type="evidence" value="ECO:0007669"/>
    <property type="project" value="UniProtKB-SubCell"/>
</dbReference>
<keyword evidence="10" id="KW-1185">Reference proteome</keyword>
<dbReference type="STRING" id="299255.SAMN02745129_1058"/>
<dbReference type="EMBL" id="FQXG01000001">
    <property type="protein sequence ID" value="SHG88985.1"/>
    <property type="molecule type" value="Genomic_DNA"/>
</dbReference>
<dbReference type="AlphaFoldDB" id="A0A1M5NHQ9"/>
<keyword evidence="3" id="KW-0997">Cell inner membrane</keyword>
<comment type="subcellular location">
    <subcellularLocation>
        <location evidence="1">Cell inner membrane</location>
    </subcellularLocation>
</comment>
<dbReference type="Pfam" id="PF02470">
    <property type="entry name" value="MlaD"/>
    <property type="match status" value="7"/>
</dbReference>
<feature type="domain" description="Mce/MlaD" evidence="8">
    <location>
        <begin position="158"/>
        <end position="216"/>
    </location>
</feature>
<dbReference type="RefSeq" id="WP_067654757.1">
    <property type="nucleotide sequence ID" value="NZ_FQXG01000001.1"/>
</dbReference>
<dbReference type="Proteomes" id="UP000184268">
    <property type="component" value="Unassembled WGS sequence"/>
</dbReference>
<evidence type="ECO:0000256" key="7">
    <source>
        <dbReference type="SAM" id="Phobius"/>
    </source>
</evidence>
<name>A0A1M5NHQ9_9GAMM</name>
<dbReference type="PANTHER" id="PTHR30462">
    <property type="entry name" value="INTERMEMBRANE TRANSPORT PROTEIN PQIB-RELATED"/>
    <property type="match status" value="1"/>
</dbReference>
<feature type="domain" description="Mce/MlaD" evidence="8">
    <location>
        <begin position="277"/>
        <end position="336"/>
    </location>
</feature>
<feature type="domain" description="Mce/MlaD" evidence="8">
    <location>
        <begin position="41"/>
        <end position="133"/>
    </location>
</feature>
<feature type="domain" description="Mce/MlaD" evidence="8">
    <location>
        <begin position="737"/>
        <end position="797"/>
    </location>
</feature>
<evidence type="ECO:0000256" key="5">
    <source>
        <dbReference type="ARBA" id="ARBA00022989"/>
    </source>
</evidence>
<feature type="transmembrane region" description="Helical" evidence="7">
    <location>
        <begin position="20"/>
        <end position="38"/>
    </location>
</feature>
<keyword evidence="6 7" id="KW-0472">Membrane</keyword>
<feature type="domain" description="Mce/MlaD" evidence="8">
    <location>
        <begin position="385"/>
        <end position="443"/>
    </location>
</feature>
<dbReference type="OrthoDB" id="9806984at2"/>
<evidence type="ECO:0000256" key="4">
    <source>
        <dbReference type="ARBA" id="ARBA00022692"/>
    </source>
</evidence>
<dbReference type="InterPro" id="IPR051800">
    <property type="entry name" value="PqiA-PqiB_transport"/>
</dbReference>
<accession>A0A1M5NHQ9</accession>
<evidence type="ECO:0000256" key="1">
    <source>
        <dbReference type="ARBA" id="ARBA00004533"/>
    </source>
</evidence>
<keyword evidence="2" id="KW-1003">Cell membrane</keyword>
<dbReference type="InterPro" id="IPR003399">
    <property type="entry name" value="Mce/MlaD"/>
</dbReference>
<keyword evidence="4 7" id="KW-0812">Transmembrane</keyword>
<sequence length="866" mass="93840">MSSDFQQPTIHGKRTLSPIWVLPVLAFALGLWLLYSYIQERGTTIEVRFPTANGIEANKTLVRYQGLVVGQVTKVNLAPDHQSVDVVINMQHTVDSLLREQTQFWVVAPKASLTGIQGLDALFTGNYIAMEPGPGPRRTNFTGSLEMPVSAQDREGLQLQLAAPKRGSLSIGSGVYFQQVQVGEVVDFALQPDQQQVLFDVVIEPRYRSLVRQESRFWNTSGAELSASRQGIKVELESLASLLAGGITFSSPEESAAAIDGTEFALFNSADDANPVVPIHLRADDAEGLNVGTAILYRGLELGQVTQIALTEQGVEIDAQILATYQHLLRQDSQFSRVGAKLGLDGVAHLDTLIFGDFIRLWPGDGEPAAHFVLHNDIPDGLQEGRYFTLSHPHLAGIAPGAPIRYLGVTVGEVADVALAADGVELTAWIDAPHHQLVTEQSKFWRNAPVDVQADLSNLRVQAQPLDLLTGGIAFSSAEGNPASAGHRFALAADEASAHAGTPLRFELTSPHLSGLSEGAPVHFRELAVGRIEAIRLVEGSMAITVAIDAEHQQLVNQSSRFWHHSGVKVKGSLAGVEVDTAPLAAMLRGGLSFDNSDTELAPGLPSDRRIHPDADSARHDSHSLTLYLPARATINVGAPIRYQGHDIGRIEGIELEQSLKHQVLNARLHGRWADAFRIEDARFHLVQPEIGLSGIRNPGALLTGNFIQAQPGQSAAPRQSFYVSEQPPRHQPYDGGLTLVLNQNRLGSLKIGSPVLFRQIKIGEVIATELAADGDGVDIHVAIHPERQHLVNQSSRFWNASGLHVDIGIFTGTEINTESLETLIAGGIAVATEQPTTDQNRLAEGARLPLKANVDKRWLEWQPKL</sequence>
<gene>
    <name evidence="9" type="ORF">SAMN02745129_1058</name>
</gene>
<feature type="domain" description="Mce/MlaD" evidence="8">
    <location>
        <begin position="624"/>
        <end position="713"/>
    </location>
</feature>
<evidence type="ECO:0000313" key="10">
    <source>
        <dbReference type="Proteomes" id="UP000184268"/>
    </source>
</evidence>
<feature type="domain" description="Mce/MlaD" evidence="8">
    <location>
        <begin position="505"/>
        <end position="561"/>
    </location>
</feature>
<evidence type="ECO:0000256" key="2">
    <source>
        <dbReference type="ARBA" id="ARBA00022475"/>
    </source>
</evidence>
<proteinExistence type="predicted"/>
<reference evidence="9 10" key="1">
    <citation type="submission" date="2016-11" db="EMBL/GenBank/DDBJ databases">
        <authorList>
            <person name="Jaros S."/>
            <person name="Januszkiewicz K."/>
            <person name="Wedrychowicz H."/>
        </authorList>
    </citation>
    <scope>NUCLEOTIDE SEQUENCE [LARGE SCALE GENOMIC DNA]</scope>
    <source>
        <strain evidence="9 10">DSM 16917</strain>
    </source>
</reference>
<evidence type="ECO:0000256" key="6">
    <source>
        <dbReference type="ARBA" id="ARBA00023136"/>
    </source>
</evidence>
<evidence type="ECO:0000259" key="8">
    <source>
        <dbReference type="Pfam" id="PF02470"/>
    </source>
</evidence>
<evidence type="ECO:0000256" key="3">
    <source>
        <dbReference type="ARBA" id="ARBA00022519"/>
    </source>
</evidence>
<keyword evidence="5 7" id="KW-1133">Transmembrane helix</keyword>
<organism evidence="9 10">
    <name type="scientific">Ferrimonas marina</name>
    <dbReference type="NCBI Taxonomy" id="299255"/>
    <lineage>
        <taxon>Bacteria</taxon>
        <taxon>Pseudomonadati</taxon>
        <taxon>Pseudomonadota</taxon>
        <taxon>Gammaproteobacteria</taxon>
        <taxon>Alteromonadales</taxon>
        <taxon>Ferrimonadaceae</taxon>
        <taxon>Ferrimonas</taxon>
    </lineage>
</organism>